<keyword evidence="5 9" id="KW-0653">Protein transport</keyword>
<comment type="similarity">
    <text evidence="9">Belongs to the SecE/SEC61-gamma family.</text>
</comment>
<accession>A0A2A6RH07</accession>
<proteinExistence type="inferred from homology"/>
<dbReference type="NCBIfam" id="TIGR00964">
    <property type="entry name" value="secE_bact"/>
    <property type="match status" value="1"/>
</dbReference>
<dbReference type="GO" id="GO:0009306">
    <property type="term" value="P:protein secretion"/>
    <property type="evidence" value="ECO:0007669"/>
    <property type="project" value="UniProtKB-UniRule"/>
</dbReference>
<name>A0A2A6RH07_9CHLR</name>
<dbReference type="PANTHER" id="PTHR33910">
    <property type="entry name" value="PROTEIN TRANSLOCASE SUBUNIT SECE"/>
    <property type="match status" value="1"/>
</dbReference>
<evidence type="ECO:0000256" key="3">
    <source>
        <dbReference type="ARBA" id="ARBA00022475"/>
    </source>
</evidence>
<dbReference type="GO" id="GO:0008320">
    <property type="term" value="F:protein transmembrane transporter activity"/>
    <property type="evidence" value="ECO:0007669"/>
    <property type="project" value="UniProtKB-UniRule"/>
</dbReference>
<evidence type="ECO:0000256" key="7">
    <source>
        <dbReference type="ARBA" id="ARBA00023010"/>
    </source>
</evidence>
<evidence type="ECO:0000256" key="2">
    <source>
        <dbReference type="ARBA" id="ARBA00022448"/>
    </source>
</evidence>
<keyword evidence="8 9" id="KW-0472">Membrane</keyword>
<evidence type="ECO:0000313" key="11">
    <source>
        <dbReference type="Proteomes" id="UP000220527"/>
    </source>
</evidence>
<dbReference type="InterPro" id="IPR001901">
    <property type="entry name" value="Translocase_SecE/Sec61-g"/>
</dbReference>
<evidence type="ECO:0000256" key="9">
    <source>
        <dbReference type="HAMAP-Rule" id="MF_00422"/>
    </source>
</evidence>
<gene>
    <name evidence="9" type="primary">secE</name>
    <name evidence="10" type="ORF">CJ255_15455</name>
</gene>
<reference evidence="11" key="1">
    <citation type="submission" date="2017-08" db="EMBL/GenBank/DDBJ databases">
        <authorList>
            <person name="Grouzdev D.S."/>
            <person name="Gaisin V.A."/>
            <person name="Rysina M.S."/>
            <person name="Gorlenko V.M."/>
        </authorList>
    </citation>
    <scope>NUCLEOTIDE SEQUENCE [LARGE SCALE GENOMIC DNA]</scope>
    <source>
        <strain evidence="11">Kir15-3F</strain>
    </source>
</reference>
<dbReference type="HAMAP" id="MF_00422">
    <property type="entry name" value="SecE"/>
    <property type="match status" value="1"/>
</dbReference>
<dbReference type="InterPro" id="IPR005807">
    <property type="entry name" value="SecE_bac"/>
</dbReference>
<dbReference type="RefSeq" id="WP_097644997.1">
    <property type="nucleotide sequence ID" value="NZ_NQWI01000085.1"/>
</dbReference>
<evidence type="ECO:0000256" key="8">
    <source>
        <dbReference type="ARBA" id="ARBA00023136"/>
    </source>
</evidence>
<comment type="function">
    <text evidence="9">Essential subunit of the Sec protein translocation channel SecYEG. Clamps together the 2 halves of SecY. May contact the channel plug during translocation.</text>
</comment>
<evidence type="ECO:0000313" key="10">
    <source>
        <dbReference type="EMBL" id="PDW02140.1"/>
    </source>
</evidence>
<comment type="subcellular location">
    <subcellularLocation>
        <location evidence="9">Cell membrane</location>
        <topology evidence="9">Single-pass membrane protein</topology>
    </subcellularLocation>
    <subcellularLocation>
        <location evidence="1">Membrane</location>
    </subcellularLocation>
</comment>
<dbReference type="PANTHER" id="PTHR33910:SF1">
    <property type="entry name" value="PROTEIN TRANSLOCASE SUBUNIT SECE"/>
    <property type="match status" value="1"/>
</dbReference>
<feature type="transmembrane region" description="Helical" evidence="9">
    <location>
        <begin position="42"/>
        <end position="69"/>
    </location>
</feature>
<keyword evidence="2 9" id="KW-0813">Transport</keyword>
<evidence type="ECO:0000256" key="4">
    <source>
        <dbReference type="ARBA" id="ARBA00022692"/>
    </source>
</evidence>
<dbReference type="AlphaFoldDB" id="A0A2A6RH07"/>
<dbReference type="EMBL" id="NQWI01000085">
    <property type="protein sequence ID" value="PDW02140.1"/>
    <property type="molecule type" value="Genomic_DNA"/>
</dbReference>
<comment type="subunit">
    <text evidence="9">Component of the Sec protein translocase complex. Heterotrimer consisting of SecY, SecE and SecG subunits. The heterotrimers can form oligomers, although 1 heterotrimer is thought to be able to translocate proteins. Interacts with the ribosome. Interacts with SecDF, and other proteins may be involved. Interacts with SecA.</text>
</comment>
<dbReference type="OrthoDB" id="164194at2"/>
<dbReference type="Proteomes" id="UP000220527">
    <property type="component" value="Unassembled WGS sequence"/>
</dbReference>
<dbReference type="GO" id="GO:0065002">
    <property type="term" value="P:intracellular protein transmembrane transport"/>
    <property type="evidence" value="ECO:0007669"/>
    <property type="project" value="UniProtKB-UniRule"/>
</dbReference>
<dbReference type="Gene3D" id="1.20.5.1030">
    <property type="entry name" value="Preprotein translocase secy subunit"/>
    <property type="match status" value="1"/>
</dbReference>
<dbReference type="GO" id="GO:0006605">
    <property type="term" value="P:protein targeting"/>
    <property type="evidence" value="ECO:0007669"/>
    <property type="project" value="UniProtKB-UniRule"/>
</dbReference>
<keyword evidence="3 9" id="KW-1003">Cell membrane</keyword>
<dbReference type="Pfam" id="PF00584">
    <property type="entry name" value="SecE"/>
    <property type="match status" value="1"/>
</dbReference>
<dbReference type="GO" id="GO:0005886">
    <property type="term" value="C:plasma membrane"/>
    <property type="evidence" value="ECO:0007669"/>
    <property type="project" value="UniProtKB-SubCell"/>
</dbReference>
<sequence length="74" mass="8382">MTVAKDTKEQQPNAAVRTYRETRSELKKVVWPTRQETVRLTIVVLVISTIIGLILFAGDTLFLFLYTALVDLVS</sequence>
<keyword evidence="7 9" id="KW-0811">Translocation</keyword>
<protein>
    <recommendedName>
        <fullName evidence="9">Protein translocase subunit SecE</fullName>
    </recommendedName>
</protein>
<organism evidence="10 11">
    <name type="scientific">Candidatus Viridilinea mediisalina</name>
    <dbReference type="NCBI Taxonomy" id="2024553"/>
    <lineage>
        <taxon>Bacteria</taxon>
        <taxon>Bacillati</taxon>
        <taxon>Chloroflexota</taxon>
        <taxon>Chloroflexia</taxon>
        <taxon>Chloroflexales</taxon>
        <taxon>Chloroflexineae</taxon>
        <taxon>Oscillochloridaceae</taxon>
        <taxon>Candidatus Viridilinea</taxon>
    </lineage>
</organism>
<keyword evidence="4 9" id="KW-0812">Transmembrane</keyword>
<keyword evidence="6 9" id="KW-1133">Transmembrane helix</keyword>
<keyword evidence="11" id="KW-1185">Reference proteome</keyword>
<evidence type="ECO:0000256" key="6">
    <source>
        <dbReference type="ARBA" id="ARBA00022989"/>
    </source>
</evidence>
<evidence type="ECO:0000256" key="1">
    <source>
        <dbReference type="ARBA" id="ARBA00004370"/>
    </source>
</evidence>
<dbReference type="InterPro" id="IPR038379">
    <property type="entry name" value="SecE_sf"/>
</dbReference>
<comment type="caution">
    <text evidence="10">The sequence shown here is derived from an EMBL/GenBank/DDBJ whole genome shotgun (WGS) entry which is preliminary data.</text>
</comment>
<dbReference type="GO" id="GO:0043952">
    <property type="term" value="P:protein transport by the Sec complex"/>
    <property type="evidence" value="ECO:0007669"/>
    <property type="project" value="UniProtKB-UniRule"/>
</dbReference>
<evidence type="ECO:0000256" key="5">
    <source>
        <dbReference type="ARBA" id="ARBA00022927"/>
    </source>
</evidence>